<protein>
    <submittedName>
        <fullName evidence="2">Uncharacterized protein</fullName>
    </submittedName>
</protein>
<organism evidence="2 3">
    <name type="scientific">Bondarzewia mesenterica</name>
    <dbReference type="NCBI Taxonomy" id="1095465"/>
    <lineage>
        <taxon>Eukaryota</taxon>
        <taxon>Fungi</taxon>
        <taxon>Dikarya</taxon>
        <taxon>Basidiomycota</taxon>
        <taxon>Agaricomycotina</taxon>
        <taxon>Agaricomycetes</taxon>
        <taxon>Russulales</taxon>
        <taxon>Bondarzewiaceae</taxon>
        <taxon>Bondarzewia</taxon>
    </lineage>
</organism>
<evidence type="ECO:0000313" key="2">
    <source>
        <dbReference type="EMBL" id="THH14202.1"/>
    </source>
</evidence>
<gene>
    <name evidence="2" type="ORF">EW146_g6110</name>
</gene>
<comment type="caution">
    <text evidence="2">The sequence shown here is derived from an EMBL/GenBank/DDBJ whole genome shotgun (WGS) entry which is preliminary data.</text>
</comment>
<accession>A0A4S4LPK9</accession>
<proteinExistence type="predicted"/>
<dbReference type="AlphaFoldDB" id="A0A4S4LPK9"/>
<dbReference type="EMBL" id="SGPL01000294">
    <property type="protein sequence ID" value="THH14202.1"/>
    <property type="molecule type" value="Genomic_DNA"/>
</dbReference>
<feature type="region of interest" description="Disordered" evidence="1">
    <location>
        <begin position="368"/>
        <end position="408"/>
    </location>
</feature>
<dbReference type="Proteomes" id="UP000310158">
    <property type="component" value="Unassembled WGS sequence"/>
</dbReference>
<reference evidence="2 3" key="1">
    <citation type="submission" date="2019-02" db="EMBL/GenBank/DDBJ databases">
        <title>Genome sequencing of the rare red list fungi Bondarzewia mesenterica.</title>
        <authorList>
            <person name="Buettner E."/>
            <person name="Kellner H."/>
        </authorList>
    </citation>
    <scope>NUCLEOTIDE SEQUENCE [LARGE SCALE GENOMIC DNA]</scope>
    <source>
        <strain evidence="2 3">DSM 108281</strain>
    </source>
</reference>
<evidence type="ECO:0000256" key="1">
    <source>
        <dbReference type="SAM" id="MobiDB-lite"/>
    </source>
</evidence>
<name>A0A4S4LPK9_9AGAM</name>
<keyword evidence="3" id="KW-1185">Reference proteome</keyword>
<evidence type="ECO:0000313" key="3">
    <source>
        <dbReference type="Proteomes" id="UP000310158"/>
    </source>
</evidence>
<feature type="compositionally biased region" description="Basic and acidic residues" evidence="1">
    <location>
        <begin position="368"/>
        <end position="377"/>
    </location>
</feature>
<dbReference type="OrthoDB" id="3153477at2759"/>
<sequence>MAQSSYDSRRRAAPYSPSVKVKAIKKRPPPLTLHSDGCPDTIVWTPGPLSTAQTASSFTSSGFSGLRSAQIVETPLSSASARYYALPAFQVSPSVELHAIPEPFKHLNKWDIDNHVFGGKNSDSNVAMPAAVKMKANEETMLISATCNSPSSSSLLSPFSISLFPPPDPYTYLSNNPWTFPEYLRLLSLVHFYSRPDSPINRDNDHNIYDWNRIATTLNSVYTISSGLRRLPWDCWHRFAVPWIRSESFSSSCKEPSRQLYPNAPGVQHTYRYANIEELIESYDLLARALVTVLNDPSQVSHPLPASFPNVALPTHRERLRHPAYLNPRHLPNVPARTFGHPHDWGMSPWFQMSAVNTTVLRRIVDSTAHGEDHSPKPESPVDSWLPTHLRSVKIPPPSPLRIDSDGT</sequence>